<organism evidence="3 4">
    <name type="scientific">Williamsia herbipolensis</name>
    <dbReference type="NCBI Taxonomy" id="1603258"/>
    <lineage>
        <taxon>Bacteria</taxon>
        <taxon>Bacillati</taxon>
        <taxon>Actinomycetota</taxon>
        <taxon>Actinomycetes</taxon>
        <taxon>Mycobacteriales</taxon>
        <taxon>Nocardiaceae</taxon>
        <taxon>Williamsia</taxon>
    </lineage>
</organism>
<gene>
    <name evidence="3" type="ORF">OG579_19430</name>
</gene>
<sequence length="515" mass="55911">MVDGGWGGVDAGSVGLLADHVAAPVNALLGNMVHAAAGQAFLEWTRYRDAGELHRQLVVPHETSDRRTFDATMQCAARIAITHSISQGAAERIVDTAVALRDRLPKVAECLRDGKLAPRYVRVIVERTDLVTDRDDQQVVDTEIAAALRRRGSWSPSRIRDMVDRSVYRVDPDAVRARRKAAVDARGFWTEPLADGMARVEATSTAEKAIAISRRVDALARAVCDKDGRSLAARKSDAHFCLVMGVVWECQCGSDDCDAPTVADDDGPSARAVPGTGSSMTLHVICDLETVAGDGETPCFLDGYGVISPAHLDDLLAEPGVTIAPIGHRDDPLAPHTPGNPYRPSTALDTVVRARSLYCDVAGCERPAWVCDIDHVREYDHDHPAHGGQTCPGNTGSKCRFHHNLKTHTAFLDDQTIGRDGRIESVIITPEGLTVAGPAFDGTDLFPALKDIRFTAPQNAPPPANPTAEPAPTRRRPRLADKHARRQTEREHNRRTREADEQAARDAEDHSPPPF</sequence>
<dbReference type="KEGG" id="whr:OG579_19430"/>
<dbReference type="Proteomes" id="UP001432128">
    <property type="component" value="Chromosome"/>
</dbReference>
<feature type="compositionally biased region" description="Basic and acidic residues" evidence="1">
    <location>
        <begin position="478"/>
        <end position="515"/>
    </location>
</feature>
<protein>
    <submittedName>
        <fullName evidence="3">13E12 repeat family protein</fullName>
    </submittedName>
</protein>
<dbReference type="AlphaFoldDB" id="A0AAU4K1D8"/>
<keyword evidence="4" id="KW-1185">Reference proteome</keyword>
<dbReference type="Pfam" id="PF02720">
    <property type="entry name" value="DUF222"/>
    <property type="match status" value="1"/>
</dbReference>
<feature type="region of interest" description="Disordered" evidence="1">
    <location>
        <begin position="455"/>
        <end position="515"/>
    </location>
</feature>
<accession>A0AAU4K1D8</accession>
<evidence type="ECO:0000313" key="4">
    <source>
        <dbReference type="Proteomes" id="UP001432128"/>
    </source>
</evidence>
<reference evidence="3 4" key="1">
    <citation type="submission" date="2022-10" db="EMBL/GenBank/DDBJ databases">
        <title>The complete genomes of actinobacterial strains from the NBC collection.</title>
        <authorList>
            <person name="Joergensen T.S."/>
            <person name="Alvarez Arevalo M."/>
            <person name="Sterndorff E.B."/>
            <person name="Faurdal D."/>
            <person name="Vuksanovic O."/>
            <person name="Mourched A.-S."/>
            <person name="Charusanti P."/>
            <person name="Shaw S."/>
            <person name="Blin K."/>
            <person name="Weber T."/>
        </authorList>
    </citation>
    <scope>NUCLEOTIDE SEQUENCE [LARGE SCALE GENOMIC DNA]</scope>
    <source>
        <strain evidence="3 4">NBC_00319</strain>
    </source>
</reference>
<dbReference type="EMBL" id="CP108021">
    <property type="protein sequence ID" value="WUM19838.1"/>
    <property type="molecule type" value="Genomic_DNA"/>
</dbReference>
<evidence type="ECO:0000256" key="1">
    <source>
        <dbReference type="SAM" id="MobiDB-lite"/>
    </source>
</evidence>
<proteinExistence type="predicted"/>
<dbReference type="RefSeq" id="WP_328857281.1">
    <property type="nucleotide sequence ID" value="NZ_CP108021.1"/>
</dbReference>
<feature type="domain" description="DUF222" evidence="2">
    <location>
        <begin position="70"/>
        <end position="355"/>
    </location>
</feature>
<name>A0AAU4K1D8_9NOCA</name>
<evidence type="ECO:0000313" key="3">
    <source>
        <dbReference type="EMBL" id="WUM19838.1"/>
    </source>
</evidence>
<dbReference type="InterPro" id="IPR003870">
    <property type="entry name" value="DUF222"/>
</dbReference>
<evidence type="ECO:0000259" key="2">
    <source>
        <dbReference type="Pfam" id="PF02720"/>
    </source>
</evidence>